<feature type="region of interest" description="Disordered" evidence="1">
    <location>
        <begin position="1"/>
        <end position="71"/>
    </location>
</feature>
<comment type="caution">
    <text evidence="2">The sequence shown here is derived from an EMBL/GenBank/DDBJ whole genome shotgun (WGS) entry which is preliminary data.</text>
</comment>
<gene>
    <name evidence="2" type="ORF">LIER_09757</name>
</gene>
<dbReference type="AlphaFoldDB" id="A0AAV3PH08"/>
<feature type="compositionally biased region" description="Low complexity" evidence="1">
    <location>
        <begin position="34"/>
        <end position="46"/>
    </location>
</feature>
<evidence type="ECO:0000256" key="1">
    <source>
        <dbReference type="SAM" id="MobiDB-lite"/>
    </source>
</evidence>
<reference evidence="2 3" key="1">
    <citation type="submission" date="2024-01" db="EMBL/GenBank/DDBJ databases">
        <title>The complete chloroplast genome sequence of Lithospermum erythrorhizon: insights into the phylogenetic relationship among Boraginaceae species and the maternal lineages of purple gromwells.</title>
        <authorList>
            <person name="Okada T."/>
            <person name="Watanabe K."/>
        </authorList>
    </citation>
    <scope>NUCLEOTIDE SEQUENCE [LARGE SCALE GENOMIC DNA]</scope>
</reference>
<keyword evidence="3" id="KW-1185">Reference proteome</keyword>
<evidence type="ECO:0000313" key="2">
    <source>
        <dbReference type="EMBL" id="GAA0150925.1"/>
    </source>
</evidence>
<name>A0AAV3PH08_LITER</name>
<feature type="compositionally biased region" description="Basic and acidic residues" evidence="1">
    <location>
        <begin position="1"/>
        <end position="18"/>
    </location>
</feature>
<sequence length="71" mass="7718">MLGKEEKLKRNDLRKDFPMKSVDGEPAASKSKRTSTSSSQPTTASSKSKKKKTGASSAQPAKSIREEADLY</sequence>
<proteinExistence type="predicted"/>
<accession>A0AAV3PH08</accession>
<protein>
    <submittedName>
        <fullName evidence="2">Uncharacterized protein</fullName>
    </submittedName>
</protein>
<dbReference type="EMBL" id="BAABME010001683">
    <property type="protein sequence ID" value="GAA0150925.1"/>
    <property type="molecule type" value="Genomic_DNA"/>
</dbReference>
<evidence type="ECO:0000313" key="3">
    <source>
        <dbReference type="Proteomes" id="UP001454036"/>
    </source>
</evidence>
<organism evidence="2 3">
    <name type="scientific">Lithospermum erythrorhizon</name>
    <name type="common">Purple gromwell</name>
    <name type="synonym">Lithospermum officinale var. erythrorhizon</name>
    <dbReference type="NCBI Taxonomy" id="34254"/>
    <lineage>
        <taxon>Eukaryota</taxon>
        <taxon>Viridiplantae</taxon>
        <taxon>Streptophyta</taxon>
        <taxon>Embryophyta</taxon>
        <taxon>Tracheophyta</taxon>
        <taxon>Spermatophyta</taxon>
        <taxon>Magnoliopsida</taxon>
        <taxon>eudicotyledons</taxon>
        <taxon>Gunneridae</taxon>
        <taxon>Pentapetalae</taxon>
        <taxon>asterids</taxon>
        <taxon>lamiids</taxon>
        <taxon>Boraginales</taxon>
        <taxon>Boraginaceae</taxon>
        <taxon>Boraginoideae</taxon>
        <taxon>Lithospermeae</taxon>
        <taxon>Lithospermum</taxon>
    </lineage>
</organism>
<dbReference type="Proteomes" id="UP001454036">
    <property type="component" value="Unassembled WGS sequence"/>
</dbReference>